<organism evidence="3 4">
    <name type="scientific">Labilithrix luteola</name>
    <dbReference type="NCBI Taxonomy" id="1391654"/>
    <lineage>
        <taxon>Bacteria</taxon>
        <taxon>Pseudomonadati</taxon>
        <taxon>Myxococcota</taxon>
        <taxon>Polyangia</taxon>
        <taxon>Polyangiales</taxon>
        <taxon>Labilitrichaceae</taxon>
        <taxon>Labilithrix</taxon>
    </lineage>
</organism>
<dbReference type="PANTHER" id="PTHR43283:SF11">
    <property type="entry name" value="BETA-LACTAMASE-RELATED DOMAIN-CONTAINING PROTEIN"/>
    <property type="match status" value="1"/>
</dbReference>
<evidence type="ECO:0000313" key="4">
    <source>
        <dbReference type="Proteomes" id="UP000064967"/>
    </source>
</evidence>
<name>A0A0K1Q1F2_9BACT</name>
<feature type="domain" description="Beta-lactamase-related" evidence="2">
    <location>
        <begin position="61"/>
        <end position="366"/>
    </location>
</feature>
<gene>
    <name evidence="3" type="ORF">AKJ09_06231</name>
</gene>
<dbReference type="Proteomes" id="UP000064967">
    <property type="component" value="Chromosome"/>
</dbReference>
<evidence type="ECO:0000313" key="3">
    <source>
        <dbReference type="EMBL" id="AKU99567.1"/>
    </source>
</evidence>
<dbReference type="AlphaFoldDB" id="A0A0K1Q1F2"/>
<dbReference type="RefSeq" id="WP_146651004.1">
    <property type="nucleotide sequence ID" value="NZ_CP012333.1"/>
</dbReference>
<proteinExistence type="predicted"/>
<dbReference type="InterPro" id="IPR001466">
    <property type="entry name" value="Beta-lactam-related"/>
</dbReference>
<dbReference type="PANTHER" id="PTHR43283">
    <property type="entry name" value="BETA-LACTAMASE-RELATED"/>
    <property type="match status" value="1"/>
</dbReference>
<protein>
    <submittedName>
        <fullName evidence="3">Beta-lactamase class C and other penicillin binding protein</fullName>
    </submittedName>
</protein>
<keyword evidence="1" id="KW-0378">Hydrolase</keyword>
<sequence length="397" mass="41345">MRLPLIETPAELAETLVEAGVANAVAAGFAARMPDGKWEVSSGEACARGLSGTPRVRAASGIVFDLASVTKPMTAMAFACSGLDPQQTLAATVGEVSATASAAAPVELLLAHRAGLLAHVPLYRSLVGRGTPRTAALALAASSRRPEALGAIPPAGFDPVYSDLGYFLAGEVLARRLRAQDAGEAIENVVVDALSLRDELGTSRALGLRGVDFHDRVAPTEVVEQRGGEIRGVVHDENAWAIGGEGGEGHAGMFGTARALLAFGRAVFDAVVHGEGPLARSSGEDPRRWRGARKEELAWLVAPRPGGTLLAGFDGKSEHGSSAGEAAGPRTFGHLGFTGTSLWIDPDASALVVLLTNRVYPTRESALIRVARPQAHDALFRMAARAQTATHSPRQGR</sequence>
<dbReference type="InterPro" id="IPR050789">
    <property type="entry name" value="Diverse_Enzym_Activities"/>
</dbReference>
<accession>A0A0K1Q1F2</accession>
<dbReference type="Gene3D" id="3.40.710.10">
    <property type="entry name" value="DD-peptidase/beta-lactamase superfamily"/>
    <property type="match status" value="1"/>
</dbReference>
<dbReference type="InterPro" id="IPR012338">
    <property type="entry name" value="Beta-lactam/transpept-like"/>
</dbReference>
<evidence type="ECO:0000256" key="1">
    <source>
        <dbReference type="ARBA" id="ARBA00022801"/>
    </source>
</evidence>
<dbReference type="KEGG" id="llu:AKJ09_06231"/>
<evidence type="ECO:0000259" key="2">
    <source>
        <dbReference type="Pfam" id="PF00144"/>
    </source>
</evidence>
<dbReference type="PATRIC" id="fig|1391654.3.peg.6316"/>
<dbReference type="OrthoDB" id="9809635at2"/>
<dbReference type="SUPFAM" id="SSF56601">
    <property type="entry name" value="beta-lactamase/transpeptidase-like"/>
    <property type="match status" value="1"/>
</dbReference>
<dbReference type="EMBL" id="CP012333">
    <property type="protein sequence ID" value="AKU99567.1"/>
    <property type="molecule type" value="Genomic_DNA"/>
</dbReference>
<keyword evidence="4" id="KW-1185">Reference proteome</keyword>
<reference evidence="3 4" key="1">
    <citation type="submission" date="2015-08" db="EMBL/GenBank/DDBJ databases">
        <authorList>
            <person name="Babu N.S."/>
            <person name="Beckwith C.J."/>
            <person name="Beseler K.G."/>
            <person name="Brison A."/>
            <person name="Carone J.V."/>
            <person name="Caskin T.P."/>
            <person name="Diamond M."/>
            <person name="Durham M.E."/>
            <person name="Foxe J.M."/>
            <person name="Go M."/>
            <person name="Henderson B.A."/>
            <person name="Jones I.B."/>
            <person name="McGettigan J.A."/>
            <person name="Micheletti S.J."/>
            <person name="Nasrallah M.E."/>
            <person name="Ortiz D."/>
            <person name="Piller C.R."/>
            <person name="Privatt S.R."/>
            <person name="Schneider S.L."/>
            <person name="Sharp S."/>
            <person name="Smith T.C."/>
            <person name="Stanton J.D."/>
            <person name="Ullery H.E."/>
            <person name="Wilson R.J."/>
            <person name="Serrano M.G."/>
            <person name="Buck G."/>
            <person name="Lee V."/>
            <person name="Wang Y."/>
            <person name="Carvalho R."/>
            <person name="Voegtly L."/>
            <person name="Shi R."/>
            <person name="Duckworth R."/>
            <person name="Johnson A."/>
            <person name="Loviza R."/>
            <person name="Walstead R."/>
            <person name="Shah Z."/>
            <person name="Kiflezghi M."/>
            <person name="Wade K."/>
            <person name="Ball S.L."/>
            <person name="Bradley K.W."/>
            <person name="Asai D.J."/>
            <person name="Bowman C.A."/>
            <person name="Russell D.A."/>
            <person name="Pope W.H."/>
            <person name="Jacobs-Sera D."/>
            <person name="Hendrix R.W."/>
            <person name="Hatfull G.F."/>
        </authorList>
    </citation>
    <scope>NUCLEOTIDE SEQUENCE [LARGE SCALE GENOMIC DNA]</scope>
    <source>
        <strain evidence="3 4">DSM 27648</strain>
    </source>
</reference>
<dbReference type="Pfam" id="PF00144">
    <property type="entry name" value="Beta-lactamase"/>
    <property type="match status" value="1"/>
</dbReference>
<dbReference type="STRING" id="1391654.AKJ09_06231"/>
<dbReference type="GO" id="GO:0016787">
    <property type="term" value="F:hydrolase activity"/>
    <property type="evidence" value="ECO:0007669"/>
    <property type="project" value="UniProtKB-KW"/>
</dbReference>